<protein>
    <submittedName>
        <fullName evidence="2">Uncharacterized protein</fullName>
    </submittedName>
</protein>
<accession>J9EDD2</accession>
<sequence>MCNGKSRTGFFILKMVWALGLQKPCPTHLTSKNTSENVVTLSPLLIRKRSPHKLTIFWPNCCGESTRSAADTDTINKPTPDTDKIVAIPSARTPSANPLRMLLNC</sequence>
<proteinExistence type="predicted"/>
<name>J9EDD2_WUCBA</name>
<organism evidence="2 3">
    <name type="scientific">Wuchereria bancrofti</name>
    <dbReference type="NCBI Taxonomy" id="6293"/>
    <lineage>
        <taxon>Eukaryota</taxon>
        <taxon>Metazoa</taxon>
        <taxon>Ecdysozoa</taxon>
        <taxon>Nematoda</taxon>
        <taxon>Chromadorea</taxon>
        <taxon>Rhabditida</taxon>
        <taxon>Spirurina</taxon>
        <taxon>Spiruromorpha</taxon>
        <taxon>Filarioidea</taxon>
        <taxon>Onchocercidae</taxon>
        <taxon>Wuchereria</taxon>
    </lineage>
</organism>
<dbReference type="Proteomes" id="UP000004810">
    <property type="component" value="Unassembled WGS sequence"/>
</dbReference>
<evidence type="ECO:0000313" key="3">
    <source>
        <dbReference type="Proteomes" id="UP000004810"/>
    </source>
</evidence>
<gene>
    <name evidence="2" type="ORF">WUBG_08616</name>
</gene>
<dbReference type="EMBL" id="ADBV01004474">
    <property type="protein sequence ID" value="EJW80476.1"/>
    <property type="molecule type" value="Genomic_DNA"/>
</dbReference>
<evidence type="ECO:0000256" key="1">
    <source>
        <dbReference type="SAM" id="SignalP"/>
    </source>
</evidence>
<feature type="chain" id="PRO_5003822492" evidence="1">
    <location>
        <begin position="19"/>
        <end position="105"/>
    </location>
</feature>
<feature type="signal peptide" evidence="1">
    <location>
        <begin position="1"/>
        <end position="18"/>
    </location>
</feature>
<evidence type="ECO:0000313" key="2">
    <source>
        <dbReference type="EMBL" id="EJW80476.1"/>
    </source>
</evidence>
<reference evidence="3" key="1">
    <citation type="submission" date="2012-08" db="EMBL/GenBank/DDBJ databases">
        <title>The Genome Sequence of Wuchereria bancrofti.</title>
        <authorList>
            <person name="Nutman T.B."/>
            <person name="Fink D.L."/>
            <person name="Russ C."/>
            <person name="Young S."/>
            <person name="Zeng Q."/>
            <person name="Koehrsen M."/>
            <person name="Alvarado L."/>
            <person name="Berlin A."/>
            <person name="Chapman S.B."/>
            <person name="Chen Z."/>
            <person name="Freedman E."/>
            <person name="Gellesch M."/>
            <person name="Goldberg J."/>
            <person name="Griggs A."/>
            <person name="Gujja S."/>
            <person name="Heilman E.R."/>
            <person name="Heiman D."/>
            <person name="Hepburn T."/>
            <person name="Howarth C."/>
            <person name="Jen D."/>
            <person name="Larson L."/>
            <person name="Lewis B."/>
            <person name="Mehta T."/>
            <person name="Park D."/>
            <person name="Pearson M."/>
            <person name="Roberts A."/>
            <person name="Saif S."/>
            <person name="Shea T."/>
            <person name="Shenoy N."/>
            <person name="Sisk P."/>
            <person name="Stolte C."/>
            <person name="Sykes S."/>
            <person name="Walk T."/>
            <person name="White J."/>
            <person name="Yandava C."/>
            <person name="Haas B."/>
            <person name="Henn M.R."/>
            <person name="Nusbaum C."/>
            <person name="Birren B."/>
        </authorList>
    </citation>
    <scope>NUCLEOTIDE SEQUENCE [LARGE SCALE GENOMIC DNA]</scope>
    <source>
        <strain evidence="3">NA</strain>
    </source>
</reference>
<keyword evidence="1" id="KW-0732">Signal</keyword>
<comment type="caution">
    <text evidence="2">The sequence shown here is derived from an EMBL/GenBank/DDBJ whole genome shotgun (WGS) entry which is preliminary data.</text>
</comment>
<dbReference type="AlphaFoldDB" id="J9EDD2"/>